<keyword evidence="4 5" id="KW-1015">Disulfide bond</keyword>
<dbReference type="InterPro" id="IPR011051">
    <property type="entry name" value="RmlC_Cupin_sf"/>
</dbReference>
<dbReference type="InterPro" id="IPR006045">
    <property type="entry name" value="Cupin_1"/>
</dbReference>
<dbReference type="InterPro" id="IPR006044">
    <property type="entry name" value="11S_seedstore_pln"/>
</dbReference>
<sequence length="488" mass="54912">TTVLATTTRSPLATTRSPRHGGPEFCNLQQLNSYQPTQRLDFEGGSIEYYWSQNEEPHQCLGTSPSRMTIQPNSLFLPSFQSFPRLLFIEQGEGIVGIQIPGCAETFDTGVQFQHQQQQQQQPRRMGEQGFDASADSHQKVHRFRQGDIIAIPAGAVHWAYNDANQEVVAVIVDDVNNPSNQLDLQAKISFLAGGISSEHIQGQQGQGRRQQQGQQGRRQQQQDRRRSQHQGRFQEDRLEKDNVFAGFDTELLAEAFNSDPQIVRALQESRNRGLIVRVQQPMQFVTPEEHQLEHMRQRRSGGPANGMEETICSAKLMFNLDNQREADVFNRQAGKLNMVNEHKLPILSLLDLSAEKGHLQPNALISPHWNLNSHTIVYVLSGDAQVQVVSNNGEAVLDEQVSRGDIFPVPQFFATTARAGQNGFEWVAFKTNRSPLKSPLAGYTSVFRAMPLDVITNAYEVSPSQAQNLKTNRETESLLFSPQRQQY</sequence>
<feature type="non-terminal residue" evidence="8">
    <location>
        <position position="1"/>
    </location>
</feature>
<evidence type="ECO:0000256" key="3">
    <source>
        <dbReference type="ARBA" id="ARBA00023129"/>
    </source>
</evidence>
<evidence type="ECO:0000256" key="1">
    <source>
        <dbReference type="ARBA" id="ARBA00007178"/>
    </source>
</evidence>
<evidence type="ECO:0000256" key="2">
    <source>
        <dbReference type="ARBA" id="ARBA00022761"/>
    </source>
</evidence>
<dbReference type="CDD" id="cd02242">
    <property type="entry name" value="cupin_11S_legumin_N"/>
    <property type="match status" value="1"/>
</dbReference>
<evidence type="ECO:0000313" key="9">
    <source>
        <dbReference type="Proteomes" id="UP001206925"/>
    </source>
</evidence>
<gene>
    <name evidence="8" type="ORF">M8C21_001435</name>
</gene>
<dbReference type="Pfam" id="PF00190">
    <property type="entry name" value="Cupin_1"/>
    <property type="match status" value="2"/>
</dbReference>
<dbReference type="PANTHER" id="PTHR31189">
    <property type="entry name" value="OS03G0336100 PROTEIN-RELATED"/>
    <property type="match status" value="1"/>
</dbReference>
<dbReference type="PANTHER" id="PTHR31189:SF54">
    <property type="entry name" value="11S GLOBULIN SEED STORAGE PROTEIN 2-LIKE"/>
    <property type="match status" value="1"/>
</dbReference>
<evidence type="ECO:0000256" key="6">
    <source>
        <dbReference type="SAM" id="MobiDB-lite"/>
    </source>
</evidence>
<dbReference type="PRINTS" id="PR00439">
    <property type="entry name" value="11SGLOBULIN"/>
</dbReference>
<proteinExistence type="inferred from homology"/>
<keyword evidence="9" id="KW-1185">Reference proteome</keyword>
<evidence type="ECO:0000259" key="7">
    <source>
        <dbReference type="SMART" id="SM00835"/>
    </source>
</evidence>
<dbReference type="FunFam" id="2.60.120.10:FF:000073">
    <property type="entry name" value="Glycinin G1"/>
    <property type="match status" value="1"/>
</dbReference>
<feature type="domain" description="Cupin type-1" evidence="7">
    <location>
        <begin position="319"/>
        <end position="468"/>
    </location>
</feature>
<dbReference type="CDD" id="cd02243">
    <property type="entry name" value="cupin_11S_legumin_C"/>
    <property type="match status" value="1"/>
</dbReference>
<dbReference type="AlphaFoldDB" id="A0AAD5BVC0"/>
<dbReference type="Proteomes" id="UP001206925">
    <property type="component" value="Unassembled WGS sequence"/>
</dbReference>
<dbReference type="InterPro" id="IPR022379">
    <property type="entry name" value="11S_seedstore_CS"/>
</dbReference>
<dbReference type="PROSITE" id="PS00305">
    <property type="entry name" value="11S_SEED_STORAGE"/>
    <property type="match status" value="1"/>
</dbReference>
<reference evidence="8" key="1">
    <citation type="submission" date="2022-06" db="EMBL/GenBank/DDBJ databases">
        <title>Uncovering the hologenomic basis of an extraordinary plant invasion.</title>
        <authorList>
            <person name="Bieker V.C."/>
            <person name="Martin M.D."/>
            <person name="Gilbert T."/>
            <person name="Hodgins K."/>
            <person name="Battlay P."/>
            <person name="Petersen B."/>
            <person name="Wilson J."/>
        </authorList>
    </citation>
    <scope>NUCLEOTIDE SEQUENCE</scope>
    <source>
        <strain evidence="8">AA19_3_7</strain>
        <tissue evidence="8">Leaf</tissue>
    </source>
</reference>
<comment type="caution">
    <text evidence="8">The sequence shown here is derived from an EMBL/GenBank/DDBJ whole genome shotgun (WGS) entry which is preliminary data.</text>
</comment>
<comment type="function">
    <text evidence="5">Seed storage protein.</text>
</comment>
<accession>A0AAD5BVC0</accession>
<dbReference type="SMART" id="SM00835">
    <property type="entry name" value="Cupin_1"/>
    <property type="match status" value="2"/>
</dbReference>
<comment type="subunit">
    <text evidence="5">Hexamer; each subunit is composed of an acidic and a basic chain derived from a single precursor and linked by a disulfide bond.</text>
</comment>
<feature type="compositionally biased region" description="Polar residues" evidence="6">
    <location>
        <begin position="1"/>
        <end position="16"/>
    </location>
</feature>
<dbReference type="SUPFAM" id="SSF51182">
    <property type="entry name" value="RmlC-like cupins"/>
    <property type="match status" value="1"/>
</dbReference>
<comment type="similarity">
    <text evidence="1 5">Belongs to the 11S seed storage protein (globulins) family.</text>
</comment>
<dbReference type="EMBL" id="JAMZMK010010835">
    <property type="protein sequence ID" value="KAI7730147.1"/>
    <property type="molecule type" value="Genomic_DNA"/>
</dbReference>
<protein>
    <recommendedName>
        <fullName evidence="7">Cupin type-1 domain-containing protein</fullName>
    </recommendedName>
</protein>
<dbReference type="InterPro" id="IPR014710">
    <property type="entry name" value="RmlC-like_jellyroll"/>
</dbReference>
<dbReference type="GO" id="GO:0045735">
    <property type="term" value="F:nutrient reservoir activity"/>
    <property type="evidence" value="ECO:0007669"/>
    <property type="project" value="UniProtKB-KW"/>
</dbReference>
<evidence type="ECO:0000256" key="5">
    <source>
        <dbReference type="RuleBase" id="RU003681"/>
    </source>
</evidence>
<feature type="compositionally biased region" description="Low complexity" evidence="6">
    <location>
        <begin position="202"/>
        <end position="220"/>
    </location>
</feature>
<keyword evidence="3 5" id="KW-0708">Seed storage protein</keyword>
<keyword evidence="2 5" id="KW-0758">Storage protein</keyword>
<evidence type="ECO:0000313" key="8">
    <source>
        <dbReference type="EMBL" id="KAI7730147.1"/>
    </source>
</evidence>
<feature type="domain" description="Cupin type-1" evidence="7">
    <location>
        <begin position="31"/>
        <end position="265"/>
    </location>
</feature>
<feature type="region of interest" description="Disordered" evidence="6">
    <location>
        <begin position="199"/>
        <end position="240"/>
    </location>
</feature>
<organism evidence="8 9">
    <name type="scientific">Ambrosia artemisiifolia</name>
    <name type="common">Common ragweed</name>
    <dbReference type="NCBI Taxonomy" id="4212"/>
    <lineage>
        <taxon>Eukaryota</taxon>
        <taxon>Viridiplantae</taxon>
        <taxon>Streptophyta</taxon>
        <taxon>Embryophyta</taxon>
        <taxon>Tracheophyta</taxon>
        <taxon>Spermatophyta</taxon>
        <taxon>Magnoliopsida</taxon>
        <taxon>eudicotyledons</taxon>
        <taxon>Gunneridae</taxon>
        <taxon>Pentapetalae</taxon>
        <taxon>asterids</taxon>
        <taxon>campanulids</taxon>
        <taxon>Asterales</taxon>
        <taxon>Asteraceae</taxon>
        <taxon>Asteroideae</taxon>
        <taxon>Heliantheae alliance</taxon>
        <taxon>Heliantheae</taxon>
        <taxon>Ambrosia</taxon>
    </lineage>
</organism>
<dbReference type="InterPro" id="IPR050253">
    <property type="entry name" value="Seed_Storage-Functional"/>
</dbReference>
<evidence type="ECO:0000256" key="4">
    <source>
        <dbReference type="ARBA" id="ARBA00023157"/>
    </source>
</evidence>
<dbReference type="Gene3D" id="2.60.120.10">
    <property type="entry name" value="Jelly Rolls"/>
    <property type="match status" value="2"/>
</dbReference>
<feature type="region of interest" description="Disordered" evidence="6">
    <location>
        <begin position="1"/>
        <end position="20"/>
    </location>
</feature>
<name>A0AAD5BVC0_AMBAR</name>